<proteinExistence type="predicted"/>
<dbReference type="RefSeq" id="WP_076480954.1">
    <property type="nucleotide sequence ID" value="NZ_FTNT01000009.1"/>
</dbReference>
<feature type="transmembrane region" description="Helical" evidence="1">
    <location>
        <begin position="146"/>
        <end position="167"/>
    </location>
</feature>
<gene>
    <name evidence="2" type="ORF">SAMN05445060_3012</name>
</gene>
<evidence type="ECO:0000313" key="3">
    <source>
        <dbReference type="Proteomes" id="UP000186218"/>
    </source>
</evidence>
<dbReference type="Pfam" id="PF13687">
    <property type="entry name" value="DUF4153"/>
    <property type="match status" value="1"/>
</dbReference>
<dbReference type="InterPro" id="IPR025291">
    <property type="entry name" value="DUF4153"/>
</dbReference>
<keyword evidence="1" id="KW-1133">Transmembrane helix</keyword>
<dbReference type="EMBL" id="FTNT01000009">
    <property type="protein sequence ID" value="SIS15020.1"/>
    <property type="molecule type" value="Genomic_DNA"/>
</dbReference>
<reference evidence="2 3" key="1">
    <citation type="submission" date="2017-01" db="EMBL/GenBank/DDBJ databases">
        <authorList>
            <person name="Mah S.A."/>
            <person name="Swanson W.J."/>
            <person name="Moy G.W."/>
            <person name="Vacquier V.D."/>
        </authorList>
    </citation>
    <scope>NUCLEOTIDE SEQUENCE [LARGE SCALE GENOMIC DNA]</scope>
    <source>
        <strain evidence="2 3">CPCC 203464</strain>
    </source>
</reference>
<dbReference type="STRING" id="1344003.SAMN05445060_3012"/>
<feature type="transmembrane region" description="Helical" evidence="1">
    <location>
        <begin position="187"/>
        <end position="208"/>
    </location>
</feature>
<protein>
    <submittedName>
        <fullName evidence="2">Uncharacterized protein</fullName>
    </submittedName>
</protein>
<keyword evidence="3" id="KW-1185">Reference proteome</keyword>
<keyword evidence="1" id="KW-0472">Membrane</keyword>
<dbReference type="OrthoDB" id="9767931at2"/>
<evidence type="ECO:0000313" key="2">
    <source>
        <dbReference type="EMBL" id="SIS15020.1"/>
    </source>
</evidence>
<feature type="transmembrane region" description="Helical" evidence="1">
    <location>
        <begin position="271"/>
        <end position="291"/>
    </location>
</feature>
<feature type="transmembrane region" description="Helical" evidence="1">
    <location>
        <begin position="369"/>
        <end position="387"/>
    </location>
</feature>
<accession>A0A1N7GR63</accession>
<dbReference type="AlphaFoldDB" id="A0A1N7GR63"/>
<feature type="transmembrane region" description="Helical" evidence="1">
    <location>
        <begin position="87"/>
        <end position="103"/>
    </location>
</feature>
<keyword evidence="1" id="KW-0812">Transmembrane</keyword>
<feature type="transmembrane region" description="Helical" evidence="1">
    <location>
        <begin position="36"/>
        <end position="54"/>
    </location>
</feature>
<name>A0A1N7GR63_9NOCA</name>
<feature type="transmembrane region" description="Helical" evidence="1">
    <location>
        <begin position="12"/>
        <end position="30"/>
    </location>
</feature>
<organism evidence="2 3">
    <name type="scientific">Williamsia sterculiae</name>
    <dbReference type="NCBI Taxonomy" id="1344003"/>
    <lineage>
        <taxon>Bacteria</taxon>
        <taxon>Bacillati</taxon>
        <taxon>Actinomycetota</taxon>
        <taxon>Actinomycetes</taxon>
        <taxon>Mycobacteriales</taxon>
        <taxon>Nocardiaceae</taxon>
        <taxon>Williamsia</taxon>
    </lineage>
</organism>
<evidence type="ECO:0000256" key="1">
    <source>
        <dbReference type="SAM" id="Phobius"/>
    </source>
</evidence>
<sequence>MSLDPDRSAAASGRVLVAVTVVAVAAAVLVPVELSGIGLALAWTAVLVAVFTCTPGRPGWGQISTAVGIVAVTSVPGWRSAEWLTPWYLPLAAVTTGALMVGARSIRELVFAAISPVVLLIPAVRWTGRGVPAARAARRITHPLRAVGVGLLTIGLVLVFGALFAGADATFASLLGDLTPRIGDVDVSWHLVVALVVGVFTLLGCFILQAHPQLAARPTRVPGQTWTWAVPTGTVLVLYLAFLATQARAMFGGDDYVQRTSGLTYAEYARSGFWQLFAVTILTILTVTIGWHHADRSTSRGRILVRVILGGLCLSALAVVASALSRMDLYMDAFGATRLRITVLATEWWLGAVLIALLIAGAGVGTRHLARVVGVLTIGAALAFAAYNPDAQVARINVDRYLAGAPGAPRIDVGYLSNLSPDATDQLLRLPEPLRSCAVRDIAAQARTDRGWTGFDLARDHAVRSLRDTPITPAEGVVCPGP</sequence>
<feature type="transmembrane region" description="Helical" evidence="1">
    <location>
        <begin position="228"/>
        <end position="251"/>
    </location>
</feature>
<feature type="transmembrane region" description="Helical" evidence="1">
    <location>
        <begin position="303"/>
        <end position="321"/>
    </location>
</feature>
<dbReference type="Proteomes" id="UP000186218">
    <property type="component" value="Unassembled WGS sequence"/>
</dbReference>
<feature type="transmembrane region" description="Helical" evidence="1">
    <location>
        <begin position="341"/>
        <end position="362"/>
    </location>
</feature>